<organism evidence="1 2">
    <name type="scientific">Methylobacterium hispanicum</name>
    <dbReference type="NCBI Taxonomy" id="270350"/>
    <lineage>
        <taxon>Bacteria</taxon>
        <taxon>Pseudomonadati</taxon>
        <taxon>Pseudomonadota</taxon>
        <taxon>Alphaproteobacteria</taxon>
        <taxon>Hyphomicrobiales</taxon>
        <taxon>Methylobacteriaceae</taxon>
        <taxon>Methylobacterium</taxon>
    </lineage>
</organism>
<dbReference type="Proteomes" id="UP001055247">
    <property type="component" value="Unassembled WGS sequence"/>
</dbReference>
<dbReference type="RefSeq" id="WP_238230239.1">
    <property type="nucleotide sequence ID" value="NZ_BPQO01000011.1"/>
</dbReference>
<gene>
    <name evidence="1" type="ORF">BHAOGJBA_2943</name>
</gene>
<comment type="caution">
    <text evidence="1">The sequence shown here is derived from an EMBL/GenBank/DDBJ whole genome shotgun (WGS) entry which is preliminary data.</text>
</comment>
<reference evidence="1" key="2">
    <citation type="submission" date="2021-08" db="EMBL/GenBank/DDBJ databases">
        <authorList>
            <person name="Tani A."/>
            <person name="Ola A."/>
            <person name="Ogura Y."/>
            <person name="Katsura K."/>
            <person name="Hayashi T."/>
        </authorList>
    </citation>
    <scope>NUCLEOTIDE SEQUENCE</scope>
    <source>
        <strain evidence="1">DSM 16372</strain>
    </source>
</reference>
<name>A0AAV4ZMP0_9HYPH</name>
<reference evidence="1" key="1">
    <citation type="journal article" date="2016" name="Front. Microbiol.">
        <title>Genome Sequence of the Piezophilic, Mesophilic Sulfate-Reducing Bacterium Desulfovibrio indicus J2T.</title>
        <authorList>
            <person name="Cao J."/>
            <person name="Maignien L."/>
            <person name="Shao Z."/>
            <person name="Alain K."/>
            <person name="Jebbar M."/>
        </authorList>
    </citation>
    <scope>NUCLEOTIDE SEQUENCE</scope>
    <source>
        <strain evidence="1">DSM 16372</strain>
    </source>
</reference>
<dbReference type="AlphaFoldDB" id="A0AAV4ZMP0"/>
<accession>A0AAV4ZMP0</accession>
<evidence type="ECO:0000313" key="1">
    <source>
        <dbReference type="EMBL" id="GJD89416.1"/>
    </source>
</evidence>
<keyword evidence="2" id="KW-1185">Reference proteome</keyword>
<protein>
    <recommendedName>
        <fullName evidence="3">ParB/Sulfiredoxin domain-containing protein</fullName>
    </recommendedName>
</protein>
<proteinExistence type="predicted"/>
<sequence>MDAVLRRIKPLNVASTDCGFVDTPMPVFELVDPRDLWVDERYQRGLSERSFSLIRRILRIFDWRRFKPPVVTRTPEGHLHVIDGQHTAISAASHPKVLRIPVMVVEAADMASRAQAFIGHNKDRVAVTPMQIFHASLAAGDQEAAVVARTVAKAGARILRCPPRNGAYEVGDIVSVRAVQSAVASLNPAKARIVLETLVKGGCAPLSADAIKACALILYDPLYAGETTPDEIARAVERLGPDVDDRARREARQNKIPAWRALGQIYHRTAVAGRRMRAAA</sequence>
<evidence type="ECO:0000313" key="2">
    <source>
        <dbReference type="Proteomes" id="UP001055247"/>
    </source>
</evidence>
<dbReference type="EMBL" id="BPQO01000011">
    <property type="protein sequence ID" value="GJD89416.1"/>
    <property type="molecule type" value="Genomic_DNA"/>
</dbReference>
<evidence type="ECO:0008006" key="3">
    <source>
        <dbReference type="Google" id="ProtNLM"/>
    </source>
</evidence>